<dbReference type="InterPro" id="IPR036388">
    <property type="entry name" value="WH-like_DNA-bd_sf"/>
</dbReference>
<dbReference type="RefSeq" id="WP_014936935.1">
    <property type="nucleotide sequence ID" value="NC_018607.1"/>
</dbReference>
<dbReference type="SUPFAM" id="SSF46785">
    <property type="entry name" value="Winged helix' DNA-binding domain"/>
    <property type="match status" value="1"/>
</dbReference>
<dbReference type="EMBL" id="CP003490">
    <property type="protein sequence ID" value="AFR71994.1"/>
    <property type="molecule type" value="Genomic_DNA"/>
</dbReference>
<dbReference type="SUPFAM" id="SSF53067">
    <property type="entry name" value="Actin-like ATPase domain"/>
    <property type="match status" value="1"/>
</dbReference>
<reference evidence="1 2" key="1">
    <citation type="journal article" date="2012" name="BMC Genomics">
        <title>Comparative genomics of Brachyspira pilosicoli strains: genome rearrangements, reductions and correlation of genetic compliment with phenotypic diversity.</title>
        <authorList>
            <person name="Mappley L.J."/>
            <person name="Black M.L."/>
            <person name="Abuoun M."/>
            <person name="Darby A.C."/>
            <person name="Woodward M.J."/>
            <person name="Parkhill J."/>
            <person name="Turner A.K."/>
            <person name="Bellgard M.I."/>
            <person name="La T."/>
            <person name="Phillips N.D."/>
            <person name="La Ragione R.M."/>
            <person name="Hampson D.J."/>
        </authorList>
    </citation>
    <scope>NUCLEOTIDE SEQUENCE [LARGE SCALE GENOMIC DNA]</scope>
    <source>
        <strain evidence="1">B2904</strain>
    </source>
</reference>
<dbReference type="Gene3D" id="1.10.10.10">
    <property type="entry name" value="Winged helix-like DNA-binding domain superfamily/Winged helix DNA-binding domain"/>
    <property type="match status" value="1"/>
</dbReference>
<dbReference type="HOGENOM" id="CLU_036604_13_1_12"/>
<protein>
    <submittedName>
        <fullName evidence="1">ROK family protein</fullName>
    </submittedName>
</protein>
<dbReference type="KEGG" id="bpj:B2904_orf2674"/>
<dbReference type="Pfam" id="PF00480">
    <property type="entry name" value="ROK"/>
    <property type="match status" value="1"/>
</dbReference>
<organism evidence="1 2">
    <name type="scientific">Brachyspira pilosicoli B2904</name>
    <dbReference type="NCBI Taxonomy" id="1133568"/>
    <lineage>
        <taxon>Bacteria</taxon>
        <taxon>Pseudomonadati</taxon>
        <taxon>Spirochaetota</taxon>
        <taxon>Spirochaetia</taxon>
        <taxon>Brachyspirales</taxon>
        <taxon>Brachyspiraceae</taxon>
        <taxon>Brachyspira</taxon>
    </lineage>
</organism>
<dbReference type="Gene3D" id="3.30.420.40">
    <property type="match status" value="2"/>
</dbReference>
<gene>
    <name evidence="1" type="ORF">B2904_orf2674</name>
</gene>
<evidence type="ECO:0000313" key="2">
    <source>
        <dbReference type="Proteomes" id="UP000007346"/>
    </source>
</evidence>
<evidence type="ECO:0000313" key="1">
    <source>
        <dbReference type="EMBL" id="AFR71994.1"/>
    </source>
</evidence>
<name>J9UXR6_BRAPL</name>
<dbReference type="PANTHER" id="PTHR18964">
    <property type="entry name" value="ROK (REPRESSOR, ORF, KINASE) FAMILY"/>
    <property type="match status" value="1"/>
</dbReference>
<dbReference type="PATRIC" id="fig|1133568.3.peg.2671"/>
<proteinExistence type="predicted"/>
<sequence length="401" mass="44631">MLGKLKQSINYNDMQEMNRYLIIKLLMQLGICSRVELSRLSGLKQATITNIINDFIKIGLVSEIGSKNGSKGRRSIAISLNSDNYKFIGVRLTRKYISVGIFDITGKSHLIREYKFDVTDGVDNTLKIIETSVNNILNEYSNENIIAIGISLPGPFIRTTGIITINEFPGWEKVLIEDYFNNIFHIPVFLEHDAKAGVMACWYMNKYNNINKTFAYVIAGHGIGVGVIVDGKLLRGSTGTFGEMGHTSIDFDGPLCQCGSRGCLENYCSTIALSRRIKKSLELGAKSSLNIDFTFSDIVEAYKNKDDLTVTEVNKNIEYLSIGIVNLVNMVNPDVIIIGDEMVNFGNDFLNILKSNVRNKIIPDLYNNLDIRLGNFADDEVLIGASIVAIEAILREGLLLK</sequence>
<dbReference type="InterPro" id="IPR043129">
    <property type="entry name" value="ATPase_NBD"/>
</dbReference>
<dbReference type="PANTHER" id="PTHR18964:SF110">
    <property type="entry name" value="TRANSCRIPTIONAL REGULATOR, XYLR-RELATED"/>
    <property type="match status" value="1"/>
</dbReference>
<dbReference type="AlphaFoldDB" id="J9UXR6"/>
<dbReference type="InterPro" id="IPR036390">
    <property type="entry name" value="WH_DNA-bd_sf"/>
</dbReference>
<accession>J9UXR6</accession>
<dbReference type="Proteomes" id="UP000007346">
    <property type="component" value="Chromosome"/>
</dbReference>
<dbReference type="InterPro" id="IPR000600">
    <property type="entry name" value="ROK"/>
</dbReference>